<evidence type="ECO:0000256" key="17">
    <source>
        <dbReference type="PIRSR" id="PIRSR000130-4"/>
    </source>
</evidence>
<keyword evidence="6 13" id="KW-0332">GMP biosynthesis</keyword>
<evidence type="ECO:0000256" key="2">
    <source>
        <dbReference type="ARBA" id="ARBA00005502"/>
    </source>
</evidence>
<gene>
    <name evidence="13 22" type="primary">guaB</name>
    <name evidence="22" type="ordered locus">BMS_2523</name>
</gene>
<evidence type="ECO:0000256" key="11">
    <source>
        <dbReference type="ARBA" id="ARBA00023122"/>
    </source>
</evidence>
<sequence length="489" mass="52258">MNNLTPKLALTYDDVLIKPGYSEILPADANLKSKFSKNIDLNIPIVSAAMDTVTEGRAAIVLAQQGGIGVVHKNLSPEDQAKEVRKVKKFEAGMVLDPVTVSPEATLSDVFSLARERKVTGMPVVDRDNICVGIITSRDTRFESDLSVKVKDIMTTGDRLITAEKGIDPDKAQALLHKHRIEKLPVLDEKGRLAGLITIKDIMKKSDFPNSNQDKYGRLRVAAAMGVGDKEFDRAIRLVEAGVDALVVDTAHGHSKGVVEMVKRLKDTFAEVDIVAGNVATAKACADLAKAGADGVKVGIGPGSICTTRVVAGIGVPQLGAILECAIECKKLKIPMIADGGIKYSGDIVKAIAAGASCVMLGSLFAGCDESPGEMILYQGRHYKVYRGMGSLGAMALGSKDRYGQGAVDEIQKLVPEGIEGQVPYRGSLASNIYQMLGGLRAGMGYVGAQTIELLQERAEFIQITQASLKESHPHDVMITKEAPNYQKS</sequence>
<feature type="active site" description="Thioimidate intermediate" evidence="13 14">
    <location>
        <position position="306"/>
    </location>
</feature>
<dbReference type="FunFam" id="3.20.20.70:FF:000003">
    <property type="entry name" value="GMP reductase"/>
    <property type="match status" value="1"/>
</dbReference>
<evidence type="ECO:0000256" key="7">
    <source>
        <dbReference type="ARBA" id="ARBA00022755"/>
    </source>
</evidence>
<feature type="binding site" evidence="13 15">
    <location>
        <begin position="339"/>
        <end position="341"/>
    </location>
    <ligand>
        <name>IMP</name>
        <dbReference type="ChEBI" id="CHEBI:58053"/>
    </ligand>
</feature>
<dbReference type="SUPFAM" id="SSF51412">
    <property type="entry name" value="Inosine monophosphate dehydrogenase (IMPDH)"/>
    <property type="match status" value="1"/>
</dbReference>
<comment type="function">
    <text evidence="13">Catalyzes the conversion of inosine 5'-phosphate (IMP) to xanthosine 5'-phosphate (XMP), the first committed and rate-limiting step in the de novo synthesis of guanine nucleotides, and therefore plays an important role in the regulation of cell growth.</text>
</comment>
<evidence type="ECO:0000256" key="20">
    <source>
        <dbReference type="RuleBase" id="RU003928"/>
    </source>
</evidence>
<dbReference type="PROSITE" id="PS51371">
    <property type="entry name" value="CBS"/>
    <property type="match status" value="2"/>
</dbReference>
<feature type="binding site" evidence="16">
    <location>
        <begin position="249"/>
        <end position="251"/>
    </location>
    <ligand>
        <name>NAD(+)</name>
        <dbReference type="ChEBI" id="CHEBI:57540"/>
    </ligand>
</feature>
<feature type="binding site" description="in other chain" evidence="13 17">
    <location>
        <position position="303"/>
    </location>
    <ligand>
        <name>K(+)</name>
        <dbReference type="ChEBI" id="CHEBI:29103"/>
        <note>ligand shared between two tetrameric partners</note>
    </ligand>
</feature>
<evidence type="ECO:0000256" key="16">
    <source>
        <dbReference type="PIRSR" id="PIRSR000130-3"/>
    </source>
</evidence>
<dbReference type="GO" id="GO:0003938">
    <property type="term" value="F:IMP dehydrogenase activity"/>
    <property type="evidence" value="ECO:0007669"/>
    <property type="project" value="UniProtKB-UniRule"/>
</dbReference>
<feature type="binding site" evidence="13 15">
    <location>
        <position position="304"/>
    </location>
    <ligand>
        <name>IMP</name>
        <dbReference type="ChEBI" id="CHEBI:58053"/>
    </ligand>
</feature>
<evidence type="ECO:0000256" key="15">
    <source>
        <dbReference type="PIRSR" id="PIRSR000130-2"/>
    </source>
</evidence>
<dbReference type="InterPro" id="IPR046342">
    <property type="entry name" value="CBS_dom_sf"/>
</dbReference>
<evidence type="ECO:0000256" key="13">
    <source>
        <dbReference type="HAMAP-Rule" id="MF_01964"/>
    </source>
</evidence>
<dbReference type="Gene3D" id="3.20.20.70">
    <property type="entry name" value="Aldolase class I"/>
    <property type="match status" value="1"/>
</dbReference>
<dbReference type="InterPro" id="IPR005990">
    <property type="entry name" value="IMP_DH"/>
</dbReference>
<evidence type="ECO:0000256" key="9">
    <source>
        <dbReference type="ARBA" id="ARBA00023002"/>
    </source>
</evidence>
<feature type="binding site" description="in other chain" evidence="13 17">
    <location>
        <position position="306"/>
    </location>
    <ligand>
        <name>K(+)</name>
        <dbReference type="ChEBI" id="CHEBI:29103"/>
        <note>ligand shared between two tetrameric partners</note>
    </ligand>
</feature>
<dbReference type="OrthoDB" id="5287928at2"/>
<dbReference type="InterPro" id="IPR013785">
    <property type="entry name" value="Aldolase_TIM"/>
</dbReference>
<comment type="activity regulation">
    <text evidence="13">Mycophenolic acid (MPA) is a non-competitive inhibitor that prevents formation of the closed enzyme conformation by binding to the same site as the amobile flap. In contrast, mizoribine monophosphate (MZP) is a competitive inhibitor that induces the closed conformation. MPA is a potent inhibitor of mammalian IMPDHs but a poor inhibitor of the bacterial enzymes. MZP is a more potent inhibitor of bacterial IMPDH.</text>
</comment>
<dbReference type="EMBL" id="FQ312005">
    <property type="protein sequence ID" value="CBW27313.1"/>
    <property type="molecule type" value="Genomic_DNA"/>
</dbReference>
<dbReference type="CDD" id="cd00381">
    <property type="entry name" value="IMPDH"/>
    <property type="match status" value="1"/>
</dbReference>
<comment type="subunit">
    <text evidence="3 13">Homotetramer.</text>
</comment>
<comment type="caution">
    <text evidence="13">Lacks conserved residue(s) required for the propagation of feature annotation.</text>
</comment>
<feature type="domain" description="CBS" evidence="21">
    <location>
        <begin position="94"/>
        <end position="150"/>
    </location>
</feature>
<dbReference type="CDD" id="cd04601">
    <property type="entry name" value="CBS_pair_IMPDH"/>
    <property type="match status" value="1"/>
</dbReference>
<dbReference type="PROSITE" id="PS00487">
    <property type="entry name" value="IMP_DH_GMP_RED"/>
    <property type="match status" value="1"/>
</dbReference>
<dbReference type="SMART" id="SM01240">
    <property type="entry name" value="IMPDH"/>
    <property type="match status" value="1"/>
</dbReference>
<evidence type="ECO:0000256" key="6">
    <source>
        <dbReference type="ARBA" id="ARBA00022749"/>
    </source>
</evidence>
<keyword evidence="9 13" id="KW-0560">Oxidoreductase</keyword>
<evidence type="ECO:0000313" key="23">
    <source>
        <dbReference type="Proteomes" id="UP000008963"/>
    </source>
</evidence>
<dbReference type="GO" id="GO:0046872">
    <property type="term" value="F:metal ion binding"/>
    <property type="evidence" value="ECO:0007669"/>
    <property type="project" value="UniProtKB-UniRule"/>
</dbReference>
<keyword evidence="11 18" id="KW-0129">CBS domain</keyword>
<keyword evidence="5" id="KW-0677">Repeat</keyword>
<evidence type="ECO:0000256" key="10">
    <source>
        <dbReference type="ARBA" id="ARBA00023027"/>
    </source>
</evidence>
<dbReference type="PIRSF" id="PIRSF000130">
    <property type="entry name" value="IMPDH"/>
    <property type="match status" value="1"/>
</dbReference>
<feature type="binding site" evidence="13 15">
    <location>
        <position position="417"/>
    </location>
    <ligand>
        <name>IMP</name>
        <dbReference type="ChEBI" id="CHEBI:58053"/>
    </ligand>
</feature>
<dbReference type="PANTHER" id="PTHR11911">
    <property type="entry name" value="INOSINE-5-MONOPHOSPHATE DEHYDROGENASE RELATED"/>
    <property type="match status" value="1"/>
</dbReference>
<keyword evidence="8 13" id="KW-0630">Potassium</keyword>
<dbReference type="Proteomes" id="UP000008963">
    <property type="component" value="Chromosome"/>
</dbReference>
<reference evidence="23" key="1">
    <citation type="journal article" date="2013" name="ISME J.">
        <title>A small predatory core genome in the divergent marine Bacteriovorax marinus SJ and the terrestrial Bdellovibrio bacteriovorus.</title>
        <authorList>
            <person name="Crossman L.C."/>
            <person name="Chen H."/>
            <person name="Cerdeno-Tarraga A.M."/>
            <person name="Brooks K."/>
            <person name="Quail M.A."/>
            <person name="Pineiro S.A."/>
            <person name="Hobley L."/>
            <person name="Sockett R.E."/>
            <person name="Bentley S.D."/>
            <person name="Parkhill J."/>
            <person name="Williams H.N."/>
            <person name="Stine O.C."/>
        </authorList>
    </citation>
    <scope>NUCLEOTIDE SEQUENCE [LARGE SCALE GENOMIC DNA]</scope>
    <source>
        <strain evidence="23">ATCC BAA-682 / DSM 15412 / SJ</strain>
    </source>
</reference>
<dbReference type="STRING" id="862908.BMS_2523"/>
<evidence type="ECO:0000256" key="18">
    <source>
        <dbReference type="PROSITE-ProRule" id="PRU00703"/>
    </source>
</evidence>
<name>E1X5J2_HALMS</name>
<evidence type="ECO:0000313" key="22">
    <source>
        <dbReference type="EMBL" id="CBW27313.1"/>
    </source>
</evidence>
<dbReference type="HAMAP" id="MF_01964">
    <property type="entry name" value="IMPDH"/>
    <property type="match status" value="1"/>
</dbReference>
<keyword evidence="23" id="KW-1185">Reference proteome</keyword>
<evidence type="ECO:0000256" key="1">
    <source>
        <dbReference type="ARBA" id="ARBA00001958"/>
    </source>
</evidence>
<keyword evidence="7 13" id="KW-0658">Purine biosynthesis</keyword>
<dbReference type="SMART" id="SM00116">
    <property type="entry name" value="CBS"/>
    <property type="match status" value="2"/>
</dbReference>
<evidence type="ECO:0000256" key="5">
    <source>
        <dbReference type="ARBA" id="ARBA00022737"/>
    </source>
</evidence>
<feature type="binding site" evidence="13 16">
    <location>
        <begin position="299"/>
        <end position="301"/>
    </location>
    <ligand>
        <name>NAD(+)</name>
        <dbReference type="ChEBI" id="CHEBI:57540"/>
    </ligand>
</feature>
<comment type="pathway">
    <text evidence="13 20">Purine metabolism; XMP biosynthesis via de novo pathway; XMP from IMP: step 1/1.</text>
</comment>
<dbReference type="Pfam" id="PF00478">
    <property type="entry name" value="IMPDH"/>
    <property type="match status" value="1"/>
</dbReference>
<dbReference type="InterPro" id="IPR000644">
    <property type="entry name" value="CBS_dom"/>
</dbReference>
<dbReference type="NCBIfam" id="TIGR01302">
    <property type="entry name" value="IMP_dehydrog"/>
    <property type="match status" value="1"/>
</dbReference>
<evidence type="ECO:0000256" key="3">
    <source>
        <dbReference type="ARBA" id="ARBA00011881"/>
    </source>
</evidence>
<dbReference type="eggNOG" id="COG0517">
    <property type="taxonomic scope" value="Bacteria"/>
</dbReference>
<evidence type="ECO:0000256" key="4">
    <source>
        <dbReference type="ARBA" id="ARBA00022723"/>
    </source>
</evidence>
<evidence type="ECO:0000256" key="19">
    <source>
        <dbReference type="RuleBase" id="RU003927"/>
    </source>
</evidence>
<feature type="binding site" evidence="13">
    <location>
        <position position="473"/>
    </location>
    <ligand>
        <name>K(+)</name>
        <dbReference type="ChEBI" id="CHEBI:29103"/>
        <note>ligand shared between two tetrameric partners</note>
    </ligand>
</feature>
<feature type="binding site" description="in other chain" evidence="13 17">
    <location>
        <position position="301"/>
    </location>
    <ligand>
        <name>K(+)</name>
        <dbReference type="ChEBI" id="CHEBI:29103"/>
        <note>ligand shared between two tetrameric partners</note>
    </ligand>
</feature>
<protein>
    <recommendedName>
        <fullName evidence="13 20">Inosine-5'-monophosphate dehydrogenase</fullName>
        <shortName evidence="13">IMP dehydrogenase</shortName>
        <shortName evidence="13">IMPD</shortName>
        <shortName evidence="13">IMPDH</shortName>
        <ecNumber evidence="13 20">1.1.1.205</ecNumber>
    </recommendedName>
</protein>
<dbReference type="EC" id="1.1.1.205" evidence="13 20"/>
<dbReference type="GO" id="GO:0006183">
    <property type="term" value="P:GTP biosynthetic process"/>
    <property type="evidence" value="ECO:0007669"/>
    <property type="project" value="TreeGrafter"/>
</dbReference>
<dbReference type="GO" id="GO:0000166">
    <property type="term" value="F:nucleotide binding"/>
    <property type="evidence" value="ECO:0007669"/>
    <property type="project" value="UniProtKB-UniRule"/>
</dbReference>
<feature type="domain" description="CBS" evidence="21">
    <location>
        <begin position="154"/>
        <end position="212"/>
    </location>
</feature>
<comment type="catalytic activity">
    <reaction evidence="12 13 20">
        <text>IMP + NAD(+) + H2O = XMP + NADH + H(+)</text>
        <dbReference type="Rhea" id="RHEA:11708"/>
        <dbReference type="ChEBI" id="CHEBI:15377"/>
        <dbReference type="ChEBI" id="CHEBI:15378"/>
        <dbReference type="ChEBI" id="CHEBI:57464"/>
        <dbReference type="ChEBI" id="CHEBI:57540"/>
        <dbReference type="ChEBI" id="CHEBI:57945"/>
        <dbReference type="ChEBI" id="CHEBI:58053"/>
        <dbReference type="EC" id="1.1.1.205"/>
    </reaction>
</comment>
<dbReference type="KEGG" id="bmx:BMS_2523"/>
<organism evidence="22 23">
    <name type="scientific">Halobacteriovorax marinus (strain ATCC BAA-682 / DSM 15412 / SJ)</name>
    <name type="common">Bacteriovorax marinus</name>
    <dbReference type="NCBI Taxonomy" id="862908"/>
    <lineage>
        <taxon>Bacteria</taxon>
        <taxon>Pseudomonadati</taxon>
        <taxon>Bdellovibrionota</taxon>
        <taxon>Bacteriovoracia</taxon>
        <taxon>Bacteriovoracales</taxon>
        <taxon>Halobacteriovoraceae</taxon>
        <taxon>Halobacteriovorax</taxon>
    </lineage>
</organism>
<dbReference type="RefSeq" id="WP_014245089.1">
    <property type="nucleotide sequence ID" value="NC_016620.1"/>
</dbReference>
<dbReference type="InterPro" id="IPR015875">
    <property type="entry name" value="IMP_DH/GMP_Rdtase_CS"/>
</dbReference>
<dbReference type="InterPro" id="IPR001093">
    <property type="entry name" value="IMP_DH_GMPRt"/>
</dbReference>
<feature type="binding site" evidence="13">
    <location>
        <position position="472"/>
    </location>
    <ligand>
        <name>K(+)</name>
        <dbReference type="ChEBI" id="CHEBI:29103"/>
        <note>ligand shared between two tetrameric partners</note>
    </ligand>
</feature>
<dbReference type="eggNOG" id="COG0516">
    <property type="taxonomic scope" value="Bacteria"/>
</dbReference>
<dbReference type="Pfam" id="PF00571">
    <property type="entry name" value="CBS"/>
    <property type="match status" value="2"/>
</dbReference>
<feature type="binding site" evidence="13 15">
    <location>
        <begin position="362"/>
        <end position="363"/>
    </location>
    <ligand>
        <name>IMP</name>
        <dbReference type="ChEBI" id="CHEBI:58053"/>
    </ligand>
</feature>
<keyword evidence="4 13" id="KW-0479">Metal-binding</keyword>
<dbReference type="UniPathway" id="UPA00601">
    <property type="reaction ID" value="UER00295"/>
</dbReference>
<evidence type="ECO:0000256" key="14">
    <source>
        <dbReference type="PIRSR" id="PIRSR000130-1"/>
    </source>
</evidence>
<feature type="active site" description="Proton acceptor" evidence="13 14">
    <location>
        <position position="402"/>
    </location>
</feature>
<dbReference type="AlphaFoldDB" id="E1X5J2"/>
<dbReference type="SUPFAM" id="SSF54631">
    <property type="entry name" value="CBS-domain pair"/>
    <property type="match status" value="1"/>
</dbReference>
<dbReference type="PANTHER" id="PTHR11911:SF111">
    <property type="entry name" value="INOSINE-5'-MONOPHOSPHATE DEHYDROGENASE"/>
    <property type="match status" value="1"/>
</dbReference>
<comment type="similarity">
    <text evidence="2 13 19">Belongs to the IMPDH/GMPR family.</text>
</comment>
<dbReference type="PATRIC" id="fig|862908.3.peg.2408"/>
<feature type="binding site" evidence="13">
    <location>
        <position position="249"/>
    </location>
    <ligand>
        <name>NAD(+)</name>
        <dbReference type="ChEBI" id="CHEBI:57540"/>
    </ligand>
</feature>
<feature type="binding site" evidence="13">
    <location>
        <position position="471"/>
    </location>
    <ligand>
        <name>K(+)</name>
        <dbReference type="ChEBI" id="CHEBI:29103"/>
        <note>ligand shared between two tetrameric partners</note>
    </ligand>
</feature>
<keyword evidence="10 13" id="KW-0520">NAD</keyword>
<proteinExistence type="inferred from homology"/>
<dbReference type="HOGENOM" id="CLU_022552_2_1_7"/>
<evidence type="ECO:0000256" key="8">
    <source>
        <dbReference type="ARBA" id="ARBA00022958"/>
    </source>
</evidence>
<dbReference type="GO" id="GO:0006177">
    <property type="term" value="P:GMP biosynthetic process"/>
    <property type="evidence" value="ECO:0007669"/>
    <property type="project" value="UniProtKB-UniRule"/>
</dbReference>
<evidence type="ECO:0000259" key="21">
    <source>
        <dbReference type="PROSITE" id="PS51371"/>
    </source>
</evidence>
<feature type="binding site" evidence="13 15">
    <location>
        <begin position="386"/>
        <end position="390"/>
    </location>
    <ligand>
        <name>IMP</name>
        <dbReference type="ChEBI" id="CHEBI:58053"/>
    </ligand>
</feature>
<accession>E1X5J2</accession>
<evidence type="ECO:0000256" key="12">
    <source>
        <dbReference type="ARBA" id="ARBA00048028"/>
    </source>
</evidence>
<comment type="cofactor">
    <cofactor evidence="1 13">
        <name>K(+)</name>
        <dbReference type="ChEBI" id="CHEBI:29103"/>
    </cofactor>
</comment>